<dbReference type="InterPro" id="IPR014710">
    <property type="entry name" value="RmlC-like_jellyroll"/>
</dbReference>
<dbReference type="InterPro" id="IPR009057">
    <property type="entry name" value="Homeodomain-like_sf"/>
</dbReference>
<dbReference type="SMART" id="SM00342">
    <property type="entry name" value="HTH_ARAC"/>
    <property type="match status" value="1"/>
</dbReference>
<reference evidence="5 6" key="1">
    <citation type="journal article" date="2019" name="Int. J. Syst. Evol. Microbiol.">
        <title>The Global Catalogue of Microorganisms (GCM) 10K type strain sequencing project: providing services to taxonomists for standard genome sequencing and annotation.</title>
        <authorList>
            <consortium name="The Broad Institute Genomics Platform"/>
            <consortium name="The Broad Institute Genome Sequencing Center for Infectious Disease"/>
            <person name="Wu L."/>
            <person name="Ma J."/>
        </authorList>
    </citation>
    <scope>NUCLEOTIDE SEQUENCE [LARGE SCALE GENOMIC DNA]</scope>
    <source>
        <strain evidence="5 6">JCM 12662</strain>
    </source>
</reference>
<accession>A0ABN0XH08</accession>
<dbReference type="Pfam" id="PF02311">
    <property type="entry name" value="AraC_binding"/>
    <property type="match status" value="1"/>
</dbReference>
<keyword evidence="2" id="KW-0238">DNA-binding</keyword>
<name>A0ABN0XH08_9LACT</name>
<dbReference type="Proteomes" id="UP001501166">
    <property type="component" value="Unassembled WGS sequence"/>
</dbReference>
<keyword evidence="1" id="KW-0805">Transcription regulation</keyword>
<feature type="domain" description="HTH araC/xylS-type" evidence="4">
    <location>
        <begin position="152"/>
        <end position="250"/>
    </location>
</feature>
<organism evidence="5 6">
    <name type="scientific">Alkalibacterium iburiense</name>
    <dbReference type="NCBI Taxonomy" id="290589"/>
    <lineage>
        <taxon>Bacteria</taxon>
        <taxon>Bacillati</taxon>
        <taxon>Bacillota</taxon>
        <taxon>Bacilli</taxon>
        <taxon>Lactobacillales</taxon>
        <taxon>Carnobacteriaceae</taxon>
        <taxon>Alkalibacterium</taxon>
    </lineage>
</organism>
<dbReference type="InterPro" id="IPR018062">
    <property type="entry name" value="HTH_AraC-typ_CS"/>
</dbReference>
<keyword evidence="3" id="KW-0804">Transcription</keyword>
<dbReference type="PANTHER" id="PTHR43280">
    <property type="entry name" value="ARAC-FAMILY TRANSCRIPTIONAL REGULATOR"/>
    <property type="match status" value="1"/>
</dbReference>
<sequence length="254" mass="30086">MYFFEHHGMEEKEFFKYSSLDNISFPLHFHRAFEIICVEKGKMVITIEDEEYELSENEAVIVFPNQLHKLHTESESTSKVIIFSPELIGHFYTAYKGVVPENNKLYLHTVPHESQVDALYAQKSFLYSICDLLIKHTAFTPVTVSSKRKIIQNMLLFIDENYHKECTLKDVAQAIQYDYAYLSKLFYHYTNLTFTNYVNRYRITQAAYLLESTEDTISEIAMKCGYKTLRTFNRNFKEYKKVSPSFYREKINTH</sequence>
<dbReference type="CDD" id="cd02208">
    <property type="entry name" value="cupin_RmlC-like"/>
    <property type="match status" value="1"/>
</dbReference>
<dbReference type="PANTHER" id="PTHR43280:SF34">
    <property type="entry name" value="ARAC-FAMILY TRANSCRIPTIONAL REGULATOR"/>
    <property type="match status" value="1"/>
</dbReference>
<dbReference type="Pfam" id="PF12833">
    <property type="entry name" value="HTH_18"/>
    <property type="match status" value="1"/>
</dbReference>
<dbReference type="InterPro" id="IPR018060">
    <property type="entry name" value="HTH_AraC"/>
</dbReference>
<dbReference type="Gene3D" id="2.60.120.10">
    <property type="entry name" value="Jelly Rolls"/>
    <property type="match status" value="1"/>
</dbReference>
<comment type="caution">
    <text evidence="5">The sequence shown here is derived from an EMBL/GenBank/DDBJ whole genome shotgun (WGS) entry which is preliminary data.</text>
</comment>
<evidence type="ECO:0000256" key="3">
    <source>
        <dbReference type="ARBA" id="ARBA00023163"/>
    </source>
</evidence>
<dbReference type="RefSeq" id="WP_343755393.1">
    <property type="nucleotide sequence ID" value="NZ_BAAACW010000096.1"/>
</dbReference>
<dbReference type="InterPro" id="IPR003313">
    <property type="entry name" value="AraC-bd"/>
</dbReference>
<dbReference type="PROSITE" id="PS01124">
    <property type="entry name" value="HTH_ARAC_FAMILY_2"/>
    <property type="match status" value="1"/>
</dbReference>
<dbReference type="EMBL" id="BAAACW010000096">
    <property type="protein sequence ID" value="GAA0363989.1"/>
    <property type="molecule type" value="Genomic_DNA"/>
</dbReference>
<dbReference type="SUPFAM" id="SSF51215">
    <property type="entry name" value="Regulatory protein AraC"/>
    <property type="match status" value="1"/>
</dbReference>
<dbReference type="InterPro" id="IPR037923">
    <property type="entry name" value="HTH-like"/>
</dbReference>
<evidence type="ECO:0000313" key="6">
    <source>
        <dbReference type="Proteomes" id="UP001501166"/>
    </source>
</evidence>
<dbReference type="SUPFAM" id="SSF46689">
    <property type="entry name" value="Homeodomain-like"/>
    <property type="match status" value="2"/>
</dbReference>
<dbReference type="Gene3D" id="1.10.10.60">
    <property type="entry name" value="Homeodomain-like"/>
    <property type="match status" value="2"/>
</dbReference>
<keyword evidence="6" id="KW-1185">Reference proteome</keyword>
<protein>
    <submittedName>
        <fullName evidence="5">AraC family transcriptional regulator</fullName>
    </submittedName>
</protein>
<evidence type="ECO:0000259" key="4">
    <source>
        <dbReference type="PROSITE" id="PS01124"/>
    </source>
</evidence>
<proteinExistence type="predicted"/>
<evidence type="ECO:0000256" key="1">
    <source>
        <dbReference type="ARBA" id="ARBA00023015"/>
    </source>
</evidence>
<dbReference type="PROSITE" id="PS00041">
    <property type="entry name" value="HTH_ARAC_FAMILY_1"/>
    <property type="match status" value="1"/>
</dbReference>
<evidence type="ECO:0000313" key="5">
    <source>
        <dbReference type="EMBL" id="GAA0363989.1"/>
    </source>
</evidence>
<gene>
    <name evidence="5" type="ORF">GCM10008932_15540</name>
</gene>
<evidence type="ECO:0000256" key="2">
    <source>
        <dbReference type="ARBA" id="ARBA00023125"/>
    </source>
</evidence>